<accession>A0A0N5B5Q5</accession>
<name>A0A0N5B5Q5_STREA</name>
<keyword evidence="1" id="KW-1133">Transmembrane helix</keyword>
<protein>
    <submittedName>
        <fullName evidence="3">Uncharacterized protein</fullName>
    </submittedName>
</protein>
<keyword evidence="1" id="KW-0472">Membrane</keyword>
<keyword evidence="1" id="KW-0812">Transmembrane</keyword>
<sequence>MPFQSLAVLDYIGGGVCFALFLTALYLLSLVINYTLVLDNDEATHFEMFGAKNNFQFGRRPLSEVRRKIQKMDQLKLEKGTGR</sequence>
<dbReference type="Pfam" id="PF21525">
    <property type="entry name" value="Nlp36"/>
    <property type="match status" value="1"/>
</dbReference>
<evidence type="ECO:0000256" key="1">
    <source>
        <dbReference type="SAM" id="Phobius"/>
    </source>
</evidence>
<evidence type="ECO:0000313" key="3">
    <source>
        <dbReference type="WBParaSite" id="SPAL_0000140100.1"/>
    </source>
</evidence>
<dbReference type="Proteomes" id="UP000046392">
    <property type="component" value="Unplaced"/>
</dbReference>
<proteinExistence type="predicted"/>
<keyword evidence="2" id="KW-1185">Reference proteome</keyword>
<evidence type="ECO:0000313" key="2">
    <source>
        <dbReference type="Proteomes" id="UP000046392"/>
    </source>
</evidence>
<organism evidence="2 3">
    <name type="scientific">Strongyloides papillosus</name>
    <name type="common">Intestinal threadworm</name>
    <dbReference type="NCBI Taxonomy" id="174720"/>
    <lineage>
        <taxon>Eukaryota</taxon>
        <taxon>Metazoa</taxon>
        <taxon>Ecdysozoa</taxon>
        <taxon>Nematoda</taxon>
        <taxon>Chromadorea</taxon>
        <taxon>Rhabditida</taxon>
        <taxon>Tylenchina</taxon>
        <taxon>Panagrolaimomorpha</taxon>
        <taxon>Strongyloidoidea</taxon>
        <taxon>Strongyloididae</taxon>
        <taxon>Strongyloides</taxon>
    </lineage>
</organism>
<reference evidence="3" key="1">
    <citation type="submission" date="2017-02" db="UniProtKB">
        <authorList>
            <consortium name="WormBaseParasite"/>
        </authorList>
    </citation>
    <scope>IDENTIFICATION</scope>
</reference>
<dbReference type="AlphaFoldDB" id="A0A0N5B5Q5"/>
<feature type="transmembrane region" description="Helical" evidence="1">
    <location>
        <begin position="12"/>
        <end position="38"/>
    </location>
</feature>
<dbReference type="WBParaSite" id="SPAL_0000140100.1">
    <property type="protein sequence ID" value="SPAL_0000140100.1"/>
    <property type="gene ID" value="SPAL_0000140100"/>
</dbReference>